<accession>A0ABD4T1B4</accession>
<reference evidence="1 2" key="1">
    <citation type="journal article" date="2015" name="Genome Announc.">
        <title>Draft Genome Sequence of Filamentous Marine Cyanobacterium Lyngbya confervoides Strain BDU141951.</title>
        <authorList>
            <person name="Chandrababunaidu M.M."/>
            <person name="Sen D."/>
            <person name="Tripathy S."/>
        </authorList>
    </citation>
    <scope>NUCLEOTIDE SEQUENCE [LARGE SCALE GENOMIC DNA]</scope>
    <source>
        <strain evidence="1 2">BDU141951</strain>
    </source>
</reference>
<dbReference type="EMBL" id="JTHE03000041">
    <property type="protein sequence ID" value="MCM1982502.1"/>
    <property type="molecule type" value="Genomic_DNA"/>
</dbReference>
<sequence>MAEPTVNCAVECVNGCVLGDDCPHQAYREAASKFIQNTSIDRMVEIAEESLHKRLTRSIQGDNLPDLPPWPDA</sequence>
<gene>
    <name evidence="1" type="ORF">QQ91_0006650</name>
</gene>
<evidence type="ECO:0000313" key="2">
    <source>
        <dbReference type="Proteomes" id="UP000031561"/>
    </source>
</evidence>
<protein>
    <submittedName>
        <fullName evidence="1">Uncharacterized protein</fullName>
    </submittedName>
</protein>
<proteinExistence type="predicted"/>
<name>A0ABD4T1B4_9CYAN</name>
<comment type="caution">
    <text evidence="1">The sequence shown here is derived from an EMBL/GenBank/DDBJ whole genome shotgun (WGS) entry which is preliminary data.</text>
</comment>
<keyword evidence="2" id="KW-1185">Reference proteome</keyword>
<dbReference type="Proteomes" id="UP000031561">
    <property type="component" value="Unassembled WGS sequence"/>
</dbReference>
<evidence type="ECO:0000313" key="1">
    <source>
        <dbReference type="EMBL" id="MCM1982502.1"/>
    </source>
</evidence>
<dbReference type="RefSeq" id="WP_250833277.1">
    <property type="nucleotide sequence ID" value="NZ_JTHE03000041.1"/>
</dbReference>
<organism evidence="1 2">
    <name type="scientific">Lyngbya confervoides BDU141951</name>
    <dbReference type="NCBI Taxonomy" id="1574623"/>
    <lineage>
        <taxon>Bacteria</taxon>
        <taxon>Bacillati</taxon>
        <taxon>Cyanobacteriota</taxon>
        <taxon>Cyanophyceae</taxon>
        <taxon>Oscillatoriophycideae</taxon>
        <taxon>Oscillatoriales</taxon>
        <taxon>Microcoleaceae</taxon>
        <taxon>Lyngbya</taxon>
    </lineage>
</organism>
<dbReference type="AlphaFoldDB" id="A0ABD4T1B4"/>